<comment type="pathway">
    <text evidence="3">Carbohydrate degradation.</text>
</comment>
<dbReference type="InterPro" id="IPR004456">
    <property type="entry name" value="Pglycerate_mutase_ApgM"/>
</dbReference>
<organism evidence="8 9">
    <name type="scientific">Zongyangia hominis</name>
    <dbReference type="NCBI Taxonomy" id="2763677"/>
    <lineage>
        <taxon>Bacteria</taxon>
        <taxon>Bacillati</taxon>
        <taxon>Bacillota</taxon>
        <taxon>Clostridia</taxon>
        <taxon>Eubacteriales</taxon>
        <taxon>Oscillospiraceae</taxon>
        <taxon>Zongyangia</taxon>
    </lineage>
</organism>
<dbReference type="InterPro" id="IPR017850">
    <property type="entry name" value="Alkaline_phosphatase_core_sf"/>
</dbReference>
<evidence type="ECO:0000259" key="7">
    <source>
        <dbReference type="Pfam" id="PF01676"/>
    </source>
</evidence>
<dbReference type="Gene3D" id="3.40.720.10">
    <property type="entry name" value="Alkaline Phosphatase, subunit A"/>
    <property type="match status" value="1"/>
</dbReference>
<dbReference type="Proteomes" id="UP000660861">
    <property type="component" value="Unassembled WGS sequence"/>
</dbReference>
<feature type="domain" description="Metalloenzyme" evidence="7">
    <location>
        <begin position="4"/>
        <end position="335"/>
    </location>
</feature>
<evidence type="ECO:0000256" key="2">
    <source>
        <dbReference type="ARBA" id="ARBA00002315"/>
    </source>
</evidence>
<protein>
    <recommendedName>
        <fullName evidence="7">Metalloenzyme domain-containing protein</fullName>
    </recommendedName>
</protein>
<dbReference type="Pfam" id="PF10143">
    <property type="entry name" value="PhosphMutase"/>
    <property type="match status" value="1"/>
</dbReference>
<dbReference type="EMBL" id="JACRTC010000001">
    <property type="protein sequence ID" value="MBC8569304.1"/>
    <property type="molecule type" value="Genomic_DNA"/>
</dbReference>
<dbReference type="GO" id="GO:0046872">
    <property type="term" value="F:metal ion binding"/>
    <property type="evidence" value="ECO:0007669"/>
    <property type="project" value="InterPro"/>
</dbReference>
<gene>
    <name evidence="8" type="ORF">H8709_00475</name>
</gene>
<dbReference type="Gene3D" id="3.30.70.2130">
    <property type="entry name" value="Metalloenzyme domain"/>
    <property type="match status" value="1"/>
</dbReference>
<dbReference type="Pfam" id="PF01676">
    <property type="entry name" value="Metalloenzyme"/>
    <property type="match status" value="1"/>
</dbReference>
<comment type="caution">
    <text evidence="8">The sequence shown here is derived from an EMBL/GenBank/DDBJ whole genome shotgun (WGS) entry which is preliminary data.</text>
</comment>
<dbReference type="SUPFAM" id="SSF53649">
    <property type="entry name" value="Alkaline phosphatase-like"/>
    <property type="match status" value="1"/>
</dbReference>
<evidence type="ECO:0000256" key="6">
    <source>
        <dbReference type="ARBA" id="ARBA00023235"/>
    </source>
</evidence>
<dbReference type="PANTHER" id="PTHR31209">
    <property type="entry name" value="COFACTOR-INDEPENDENT PHOSPHOGLYCERATE MUTASE"/>
    <property type="match status" value="1"/>
</dbReference>
<keyword evidence="6" id="KW-0413">Isomerase</keyword>
<dbReference type="PANTHER" id="PTHR31209:SF0">
    <property type="entry name" value="METALLOENZYME DOMAIN-CONTAINING PROTEIN"/>
    <property type="match status" value="1"/>
</dbReference>
<dbReference type="AlphaFoldDB" id="A0A926EBQ4"/>
<proteinExistence type="inferred from homology"/>
<evidence type="ECO:0000256" key="1">
    <source>
        <dbReference type="ARBA" id="ARBA00000370"/>
    </source>
</evidence>
<dbReference type="GO" id="GO:0006096">
    <property type="term" value="P:glycolytic process"/>
    <property type="evidence" value="ECO:0007669"/>
    <property type="project" value="UniProtKB-KW"/>
</dbReference>
<evidence type="ECO:0000313" key="8">
    <source>
        <dbReference type="EMBL" id="MBC8569304.1"/>
    </source>
</evidence>
<dbReference type="GO" id="GO:0004619">
    <property type="term" value="F:phosphoglycerate mutase activity"/>
    <property type="evidence" value="ECO:0007669"/>
    <property type="project" value="UniProtKB-EC"/>
</dbReference>
<dbReference type="InterPro" id="IPR006124">
    <property type="entry name" value="Metalloenzyme"/>
</dbReference>
<evidence type="ECO:0000256" key="4">
    <source>
        <dbReference type="ARBA" id="ARBA00005524"/>
    </source>
</evidence>
<reference evidence="8" key="1">
    <citation type="submission" date="2020-08" db="EMBL/GenBank/DDBJ databases">
        <title>Genome public.</title>
        <authorList>
            <person name="Liu C."/>
            <person name="Sun Q."/>
        </authorList>
    </citation>
    <scope>NUCLEOTIDE SEQUENCE</scope>
    <source>
        <strain evidence="8">NSJ-54</strain>
    </source>
</reference>
<dbReference type="InterPro" id="IPR042253">
    <property type="entry name" value="Pglycerate_mutase_ApgM_sf"/>
</dbReference>
<accession>A0A926EBQ4</accession>
<evidence type="ECO:0000256" key="3">
    <source>
        <dbReference type="ARBA" id="ARBA00004921"/>
    </source>
</evidence>
<keyword evidence="9" id="KW-1185">Reference proteome</keyword>
<evidence type="ECO:0000313" key="9">
    <source>
        <dbReference type="Proteomes" id="UP000660861"/>
    </source>
</evidence>
<name>A0A926EBQ4_9FIRM</name>
<keyword evidence="5" id="KW-0324">Glycolysis</keyword>
<sequence length="358" mass="37790">MGKIMVIIDGMGDSPDFFPRELMQMGRAGAYGTLLTRPASHPADSLPCIATLLGVPACQIPRGRAGVEALSRGLDLTGKLAFRCNLVTCDGDGRILSSCGAGLSPREKAEAFRRAAPLFAARGMSLFYLGDYRGLILTEGTRRELCSLRTSAPHAHLGEDWKSLLPRGTALGKTLSLIARESARVLGKAALLPWDGAGAPALPAFASLHGLTGAAVCAADVVRGLVRGMGMDLPDVPGATGDIDTDLRAKARAALDAAKDHDFVLLHLGGADEAAHRKDGQAKRSFLCRVGKEVIAPLVRREDLELLVCGDHSTLWRTGSHVSFPQPFFLRKRDVGGNLGIRGGRDAVRLLCGEGGNG</sequence>
<evidence type="ECO:0000256" key="5">
    <source>
        <dbReference type="ARBA" id="ARBA00023152"/>
    </source>
</evidence>
<comment type="function">
    <text evidence="2">Catalyzes the interconversion of 2-phosphoglycerate and 3-phosphoglycerate.</text>
</comment>
<dbReference type="RefSeq" id="WP_262396411.1">
    <property type="nucleotide sequence ID" value="NZ_JACRTC010000001.1"/>
</dbReference>
<comment type="similarity">
    <text evidence="4">Belongs to the BPG-independent phosphoglycerate mutase family. A-PGAM subfamily.</text>
</comment>
<comment type="catalytic activity">
    <reaction evidence="1">
        <text>(2R)-2-phosphoglycerate = (2R)-3-phosphoglycerate</text>
        <dbReference type="Rhea" id="RHEA:15901"/>
        <dbReference type="ChEBI" id="CHEBI:58272"/>
        <dbReference type="ChEBI" id="CHEBI:58289"/>
        <dbReference type="EC" id="5.4.2.12"/>
    </reaction>
</comment>